<accession>A0ABR8DG76</accession>
<protein>
    <submittedName>
        <fullName evidence="2">Uncharacterized protein</fullName>
    </submittedName>
</protein>
<sequence length="153" mass="16235">MRNKLNMYSVFCQLPVTFKRSIYLLGFISFSNFIAAPVSAQEAVARGAVSIVSPSGAYQSVSGELFLPVNNNVLNSGISTTLTITPTFTNIGATNERITSLSLTVGTATEVISNNNNSLLNQNLETVNNLTSIPNTASLIETTNDTNALGALE</sequence>
<evidence type="ECO:0000313" key="2">
    <source>
        <dbReference type="EMBL" id="MBD2528436.1"/>
    </source>
</evidence>
<name>A0ABR8DG76_9NOSO</name>
<keyword evidence="3" id="KW-1185">Reference proteome</keyword>
<dbReference type="RefSeq" id="WP_190939099.1">
    <property type="nucleotide sequence ID" value="NZ_JACJSI010000003.1"/>
</dbReference>
<keyword evidence="1" id="KW-0732">Signal</keyword>
<organism evidence="2 3">
    <name type="scientific">Nostoc flagelliforme FACHB-838</name>
    <dbReference type="NCBI Taxonomy" id="2692904"/>
    <lineage>
        <taxon>Bacteria</taxon>
        <taxon>Bacillati</taxon>
        <taxon>Cyanobacteriota</taxon>
        <taxon>Cyanophyceae</taxon>
        <taxon>Nostocales</taxon>
        <taxon>Nostocaceae</taxon>
        <taxon>Nostoc</taxon>
    </lineage>
</organism>
<reference evidence="2 3" key="1">
    <citation type="journal article" date="2020" name="ISME J.">
        <title>Comparative genomics reveals insights into cyanobacterial evolution and habitat adaptation.</title>
        <authorList>
            <person name="Chen M.Y."/>
            <person name="Teng W.K."/>
            <person name="Zhao L."/>
            <person name="Hu C.X."/>
            <person name="Zhou Y.K."/>
            <person name="Han B.P."/>
            <person name="Song L.R."/>
            <person name="Shu W.S."/>
        </authorList>
    </citation>
    <scope>NUCLEOTIDE SEQUENCE [LARGE SCALE GENOMIC DNA]</scope>
    <source>
        <strain evidence="2 3">FACHB-838</strain>
    </source>
</reference>
<dbReference type="EMBL" id="JACJSI010000003">
    <property type="protein sequence ID" value="MBD2528436.1"/>
    <property type="molecule type" value="Genomic_DNA"/>
</dbReference>
<comment type="caution">
    <text evidence="2">The sequence shown here is derived from an EMBL/GenBank/DDBJ whole genome shotgun (WGS) entry which is preliminary data.</text>
</comment>
<feature type="signal peptide" evidence="1">
    <location>
        <begin position="1"/>
        <end position="35"/>
    </location>
</feature>
<gene>
    <name evidence="2" type="ORF">H6G97_02230</name>
</gene>
<dbReference type="Proteomes" id="UP000623440">
    <property type="component" value="Unassembled WGS sequence"/>
</dbReference>
<feature type="chain" id="PRO_5046265039" evidence="1">
    <location>
        <begin position="36"/>
        <end position="153"/>
    </location>
</feature>
<evidence type="ECO:0000256" key="1">
    <source>
        <dbReference type="SAM" id="SignalP"/>
    </source>
</evidence>
<proteinExistence type="predicted"/>
<evidence type="ECO:0000313" key="3">
    <source>
        <dbReference type="Proteomes" id="UP000623440"/>
    </source>
</evidence>